<keyword evidence="2" id="KW-0732">Signal</keyword>
<evidence type="ECO:0000256" key="2">
    <source>
        <dbReference type="ARBA" id="ARBA00022729"/>
    </source>
</evidence>
<dbReference type="GO" id="GO:0043190">
    <property type="term" value="C:ATP-binding cassette (ABC) transporter complex"/>
    <property type="evidence" value="ECO:0007669"/>
    <property type="project" value="InterPro"/>
</dbReference>
<dbReference type="PANTHER" id="PTHR35841">
    <property type="entry name" value="PHOSPHONATES-BINDING PERIPLASMIC PROTEIN"/>
    <property type="match status" value="1"/>
</dbReference>
<name>A0A2P8HWN6_9BACI</name>
<dbReference type="Gene3D" id="3.40.190.10">
    <property type="entry name" value="Periplasmic binding protein-like II"/>
    <property type="match status" value="2"/>
</dbReference>
<dbReference type="PANTHER" id="PTHR35841:SF1">
    <property type="entry name" value="PHOSPHONATES-BINDING PERIPLASMIC PROTEIN"/>
    <property type="match status" value="1"/>
</dbReference>
<proteinExistence type="inferred from homology"/>
<accession>A0A2P8HWN6</accession>
<gene>
    <name evidence="3" type="ORF">B0H94_103231</name>
</gene>
<dbReference type="InterPro" id="IPR005770">
    <property type="entry name" value="PhnD"/>
</dbReference>
<protein>
    <submittedName>
        <fullName evidence="3">Phosphonate transport system substrate-binding protein</fullName>
    </submittedName>
</protein>
<comment type="caution">
    <text evidence="3">The sequence shown here is derived from an EMBL/GenBank/DDBJ whole genome shotgun (WGS) entry which is preliminary data.</text>
</comment>
<dbReference type="GO" id="GO:0055085">
    <property type="term" value="P:transmembrane transport"/>
    <property type="evidence" value="ECO:0007669"/>
    <property type="project" value="InterPro"/>
</dbReference>
<organism evidence="3 4">
    <name type="scientific">Salsuginibacillus halophilus</name>
    <dbReference type="NCBI Taxonomy" id="517424"/>
    <lineage>
        <taxon>Bacteria</taxon>
        <taxon>Bacillati</taxon>
        <taxon>Bacillota</taxon>
        <taxon>Bacilli</taxon>
        <taxon>Bacillales</taxon>
        <taxon>Bacillaceae</taxon>
        <taxon>Salsuginibacillus</taxon>
    </lineage>
</organism>
<dbReference type="Pfam" id="PF12974">
    <property type="entry name" value="Phosphonate-bd"/>
    <property type="match status" value="1"/>
</dbReference>
<keyword evidence="4" id="KW-1185">Reference proteome</keyword>
<dbReference type="AlphaFoldDB" id="A0A2P8HWN6"/>
<dbReference type="Proteomes" id="UP000242310">
    <property type="component" value="Unassembled WGS sequence"/>
</dbReference>
<dbReference type="SUPFAM" id="SSF53850">
    <property type="entry name" value="Periplasmic binding protein-like II"/>
    <property type="match status" value="1"/>
</dbReference>
<comment type="similarity">
    <text evidence="1">Belongs to the phosphate/phosphite/phosphonate binding protein family.</text>
</comment>
<dbReference type="PROSITE" id="PS51257">
    <property type="entry name" value="PROKAR_LIPOPROTEIN"/>
    <property type="match status" value="1"/>
</dbReference>
<dbReference type="CDD" id="cd01071">
    <property type="entry name" value="PBP2_PhnD_like"/>
    <property type="match status" value="1"/>
</dbReference>
<dbReference type="EMBL" id="PYAV01000003">
    <property type="protein sequence ID" value="PSL50618.1"/>
    <property type="molecule type" value="Genomic_DNA"/>
</dbReference>
<sequence>MYKGLNNMKKTTIALSGALVLAGCGAGGDGADDGSEGPLSMGFIPSQDADELATTVEPLADRLSEELDREIDAQVMTDYSALVEGMRTQSIDIGFLDPLGFVQAEERADVEVILKSIRFGEDHYLAQFNVMADSDIDSFDDILEADEGELVWAYADVSSPAGYLFPASHMLDEGLEDVDDQFEHVIAGGNDNALQSLMDGQADFATTFDDARDNLEDEHPDIHDEVEVIEYTDPIPNDTISVRSELNDELVDEIRETFMSFNDDEEMLEVLDEIYNWTGIAEASSEDYDIVRDTYERFQEEIEE</sequence>
<evidence type="ECO:0000256" key="1">
    <source>
        <dbReference type="ARBA" id="ARBA00007162"/>
    </source>
</evidence>
<dbReference type="NCBIfam" id="TIGR01098">
    <property type="entry name" value="3A0109s03R"/>
    <property type="match status" value="1"/>
</dbReference>
<evidence type="ECO:0000313" key="3">
    <source>
        <dbReference type="EMBL" id="PSL50618.1"/>
    </source>
</evidence>
<reference evidence="3 4" key="1">
    <citation type="submission" date="2018-03" db="EMBL/GenBank/DDBJ databases">
        <title>Genomic Encyclopedia of Type Strains, Phase III (KMG-III): the genomes of soil and plant-associated and newly described type strains.</title>
        <authorList>
            <person name="Whitman W."/>
        </authorList>
    </citation>
    <scope>NUCLEOTIDE SEQUENCE [LARGE SCALE GENOMIC DNA]</scope>
    <source>
        <strain evidence="3 4">CGMCC 1.07653</strain>
    </source>
</reference>
<evidence type="ECO:0000313" key="4">
    <source>
        <dbReference type="Proteomes" id="UP000242310"/>
    </source>
</evidence>